<dbReference type="STRING" id="1803587.GCA_001593825_01152"/>
<evidence type="ECO:0000313" key="1">
    <source>
        <dbReference type="EMBL" id="OBQ26420.1"/>
    </source>
</evidence>
<proteinExistence type="predicted"/>
<organism evidence="1 2">
    <name type="scientific">Aphanizomenon flos-aquae LD13</name>
    <dbReference type="NCBI Taxonomy" id="1710894"/>
    <lineage>
        <taxon>Bacteria</taxon>
        <taxon>Bacillati</taxon>
        <taxon>Cyanobacteriota</taxon>
        <taxon>Cyanophyceae</taxon>
        <taxon>Nostocales</taxon>
        <taxon>Aphanizomenonaceae</taxon>
        <taxon>Aphanizomenon</taxon>
    </lineage>
</organism>
<name>A0A1B7VZM7_APHFL</name>
<protein>
    <submittedName>
        <fullName evidence="1">Uncharacterized protein</fullName>
    </submittedName>
</protein>
<dbReference type="EMBL" id="LJOY01000012">
    <property type="protein sequence ID" value="OBQ26420.1"/>
    <property type="molecule type" value="Genomic_DNA"/>
</dbReference>
<reference evidence="1 2" key="1">
    <citation type="submission" date="2015-09" db="EMBL/GenBank/DDBJ databases">
        <title>Whole genome shotgun sequence assembly of Aphanizomenon flos-aquae UKL13.</title>
        <authorList>
            <person name="Driscoll C."/>
        </authorList>
    </citation>
    <scope>NUCLEOTIDE SEQUENCE [LARGE SCALE GENOMIC DNA]</scope>
    <source>
        <strain evidence="1">MDT13</strain>
    </source>
</reference>
<comment type="caution">
    <text evidence="1">The sequence shown here is derived from an EMBL/GenBank/DDBJ whole genome shotgun (WGS) entry which is preliminary data.</text>
</comment>
<dbReference type="Proteomes" id="UP000092382">
    <property type="component" value="Unassembled WGS sequence"/>
</dbReference>
<accession>A0A1B7VZM7</accession>
<gene>
    <name evidence="1" type="ORF">AN481_05640</name>
</gene>
<sequence>MLMISGLDLELTQELKIAKGHQFKLLFTAAIDKIGSYLKLEVQHRGKVSVLDIADFCISYNLTFKTCTEILEELKILPAGTFLMLRNSGLNVGEVMAEARRLAELKNGNTTD</sequence>
<evidence type="ECO:0000313" key="2">
    <source>
        <dbReference type="Proteomes" id="UP000092382"/>
    </source>
</evidence>
<dbReference type="PATRIC" id="fig|1710894.3.peg.2157"/>
<dbReference type="AlphaFoldDB" id="A0A1B7VZM7"/>